<comment type="caution">
    <text evidence="1">Lacks conserved residue(s) required for the propagation of feature annotation.</text>
</comment>
<dbReference type="InterPro" id="IPR052020">
    <property type="entry name" value="Cyclic_di-GMP/3'3'-cGAMP_PDE"/>
</dbReference>
<accession>A0A2K9LNS6</accession>
<dbReference type="EMBL" id="CP022684">
    <property type="protein sequence ID" value="AUM13887.1"/>
    <property type="molecule type" value="Genomic_DNA"/>
</dbReference>
<dbReference type="SMART" id="SM00471">
    <property type="entry name" value="HDc"/>
    <property type="match status" value="1"/>
</dbReference>
<dbReference type="InterPro" id="IPR003607">
    <property type="entry name" value="HD/PDEase_dom"/>
</dbReference>
<feature type="domain" description="HD-GYP" evidence="3">
    <location>
        <begin position="289"/>
        <end position="484"/>
    </location>
</feature>
<evidence type="ECO:0000259" key="3">
    <source>
        <dbReference type="PROSITE" id="PS51832"/>
    </source>
</evidence>
<dbReference type="RefSeq" id="WP_101895262.1">
    <property type="nucleotide sequence ID" value="NZ_CP022684.1"/>
</dbReference>
<dbReference type="CDD" id="cd00156">
    <property type="entry name" value="REC"/>
    <property type="match status" value="1"/>
</dbReference>
<dbReference type="GO" id="GO:0000160">
    <property type="term" value="P:phosphorelay signal transduction system"/>
    <property type="evidence" value="ECO:0007669"/>
    <property type="project" value="InterPro"/>
</dbReference>
<dbReference type="AlphaFoldDB" id="A0A2K9LNS6"/>
<dbReference type="SMART" id="SM00448">
    <property type="entry name" value="REC"/>
    <property type="match status" value="2"/>
</dbReference>
<evidence type="ECO:0000259" key="2">
    <source>
        <dbReference type="PROSITE" id="PS50110"/>
    </source>
</evidence>
<dbReference type="PANTHER" id="PTHR45228:SF8">
    <property type="entry name" value="TWO-COMPONENT RESPONSE REGULATOR-RELATED"/>
    <property type="match status" value="1"/>
</dbReference>
<dbReference type="Pfam" id="PF00072">
    <property type="entry name" value="Response_reg"/>
    <property type="match status" value="2"/>
</dbReference>
<protein>
    <recommendedName>
        <fullName evidence="6">Two-component system response regulator</fullName>
    </recommendedName>
</protein>
<evidence type="ECO:0000313" key="4">
    <source>
        <dbReference type="EMBL" id="AUM13887.1"/>
    </source>
</evidence>
<keyword evidence="5" id="KW-1185">Reference proteome</keyword>
<dbReference type="SUPFAM" id="SSF109604">
    <property type="entry name" value="HD-domain/PDEase-like"/>
    <property type="match status" value="1"/>
</dbReference>
<dbReference type="Proteomes" id="UP000235116">
    <property type="component" value="Chromosome"/>
</dbReference>
<keyword evidence="1" id="KW-0597">Phosphoprotein</keyword>
<evidence type="ECO:0000313" key="5">
    <source>
        <dbReference type="Proteomes" id="UP000235116"/>
    </source>
</evidence>
<feature type="domain" description="Response regulatory" evidence="2">
    <location>
        <begin position="138"/>
        <end position="255"/>
    </location>
</feature>
<feature type="modified residue" description="4-aspartylphosphate" evidence="1">
    <location>
        <position position="188"/>
    </location>
</feature>
<dbReference type="Pfam" id="PF13487">
    <property type="entry name" value="HD_5"/>
    <property type="match status" value="1"/>
</dbReference>
<gene>
    <name evidence="4" type="ORF">Kalk_16260</name>
</gene>
<reference evidence="5" key="1">
    <citation type="submission" date="2017-08" db="EMBL/GenBank/DDBJ databases">
        <title>Direct submision.</title>
        <authorList>
            <person name="Kim S.-J."/>
            <person name="Rhee S.-K."/>
        </authorList>
    </citation>
    <scope>NUCLEOTIDE SEQUENCE [LARGE SCALE GENOMIC DNA]</scope>
    <source>
        <strain evidence="5">GI5</strain>
    </source>
</reference>
<dbReference type="PROSITE" id="PS50110">
    <property type="entry name" value="RESPONSE_REGULATORY"/>
    <property type="match status" value="2"/>
</dbReference>
<feature type="domain" description="Response regulatory" evidence="2">
    <location>
        <begin position="4"/>
        <end position="120"/>
    </location>
</feature>
<dbReference type="Gene3D" id="3.40.50.2300">
    <property type="match status" value="2"/>
</dbReference>
<dbReference type="SUPFAM" id="SSF52172">
    <property type="entry name" value="CheY-like"/>
    <property type="match status" value="2"/>
</dbReference>
<dbReference type="Gene3D" id="1.10.3210.10">
    <property type="entry name" value="Hypothetical protein af1432"/>
    <property type="match status" value="1"/>
</dbReference>
<dbReference type="InterPro" id="IPR011006">
    <property type="entry name" value="CheY-like_superfamily"/>
</dbReference>
<dbReference type="KEGG" id="kak:Kalk_16260"/>
<organism evidence="4 5">
    <name type="scientific">Ketobacter alkanivorans</name>
    <dbReference type="NCBI Taxonomy" id="1917421"/>
    <lineage>
        <taxon>Bacteria</taxon>
        <taxon>Pseudomonadati</taxon>
        <taxon>Pseudomonadota</taxon>
        <taxon>Gammaproteobacteria</taxon>
        <taxon>Pseudomonadales</taxon>
        <taxon>Ketobacteraceae</taxon>
        <taxon>Ketobacter</taxon>
    </lineage>
</organism>
<dbReference type="InterPro" id="IPR001789">
    <property type="entry name" value="Sig_transdc_resp-reg_receiver"/>
</dbReference>
<name>A0A2K9LNS6_9GAMM</name>
<dbReference type="GO" id="GO:0008081">
    <property type="term" value="F:phosphoric diester hydrolase activity"/>
    <property type="evidence" value="ECO:0007669"/>
    <property type="project" value="UniProtKB-ARBA"/>
</dbReference>
<dbReference type="CDD" id="cd00077">
    <property type="entry name" value="HDc"/>
    <property type="match status" value="1"/>
</dbReference>
<sequence length="488" mass="55467">MDKIVLLCDPDSQLVDIYNDALKGESTQVIGCNDTSKLRTLALNLSPDLILINIDFGSSNGYKLCKQLKQNRLTLMLPVILLSNAPAMEERQRALEAGALDLIQRVSSPYFIRERILSLLHGSQRYSMATRMTDYQYRVLVAEDSPSLQQFYEAVLPAENCIVTLCDNGKQAWDLLKCNADFDLIITDLFMPVMDGKELCNLIRSHHEFDQIPIVVITTEQEKPVLYDLLSLGVSDFIQKPFRELELRSRVQAHLRNRVLVQEQFRLNQELIEFSALLEEKISERTREIFETNIETIYKLATACDLKDVDTANHIARVKDYVEAFSLHLGIDKRTAKEYGYSSMMHDVGKLGIPDSILRKPGPLNDAEWEIMRTHPIKGKELLGNRPFYQHAADIAVAHHERFDGSGYPYGIQGKDIPLSARIVSIVDIYDALTSRRPYKEAWSVETAFQELQSLSGHHLDPFLVAEFLKLGQSGELTRISGRYSLTS</sequence>
<proteinExistence type="predicted"/>
<evidence type="ECO:0000256" key="1">
    <source>
        <dbReference type="PROSITE-ProRule" id="PRU00169"/>
    </source>
</evidence>
<evidence type="ECO:0008006" key="6">
    <source>
        <dbReference type="Google" id="ProtNLM"/>
    </source>
</evidence>
<dbReference type="InterPro" id="IPR037522">
    <property type="entry name" value="HD_GYP_dom"/>
</dbReference>
<dbReference type="OrthoDB" id="9816273at2"/>
<dbReference type="PROSITE" id="PS51832">
    <property type="entry name" value="HD_GYP"/>
    <property type="match status" value="1"/>
</dbReference>
<dbReference type="PANTHER" id="PTHR45228">
    <property type="entry name" value="CYCLIC DI-GMP PHOSPHODIESTERASE TM_0186-RELATED"/>
    <property type="match status" value="1"/>
</dbReference>